<feature type="compositionally biased region" description="Basic and acidic residues" evidence="2">
    <location>
        <begin position="142"/>
        <end position="175"/>
    </location>
</feature>
<feature type="region of interest" description="Disordered" evidence="2">
    <location>
        <begin position="51"/>
        <end position="175"/>
    </location>
</feature>
<feature type="compositionally biased region" description="Polar residues" evidence="2">
    <location>
        <begin position="616"/>
        <end position="625"/>
    </location>
</feature>
<feature type="compositionally biased region" description="Basic and acidic residues" evidence="2">
    <location>
        <begin position="339"/>
        <end position="349"/>
    </location>
</feature>
<feature type="coiled-coil region" evidence="1">
    <location>
        <begin position="710"/>
        <end position="744"/>
    </location>
</feature>
<feature type="compositionally biased region" description="Polar residues" evidence="2">
    <location>
        <begin position="787"/>
        <end position="798"/>
    </location>
</feature>
<sequence length="1167" mass="133243">MGCKSGHFIIWYVKDIKEKFIFFVISREIRKISEGSEANRDVIDRVNERLARRRKEREEKRMLETESDAPAEEETSSRRSRRRQSEDEKPAEESARSRRRRQQEEEAPAAEEEAPAEAEEDDSGAREAEERRRQQDEEEEEERRQAAEERRRQEDERRRQKEEEEREAEEERRRQEECAFFDLIYGCDETESAPKNQLDSEIIEKYETLDKTIAKRRNTLVQEGSIEISSDNSFSYQADTEGHCMDTDTADLTENEAFEYPRAKVSRILTNVRKIPQSVCTSDTESYDLDKHEKRYTRKVKSPHSENGRETPMMFYSDSENTDTMEELEFDQTYTEKTFQNRREAEDKPVSASVKPEGVDVDDISEGSSVFIHEEESTSSELNNNVTKTPTQSKTELLKVESECPVPRLDLDMDSKSKSSSESDSGPQLALGEGIGSRMKSVQNLLELDFNDGRTNSESTYESDSLSRKGSNSSNENRPNQDSEDALSRKGSNSSGENKSNHDAADALSRKGSNSSGENKSNHDAADALSRKGSNSSGENKTNQDAARSLIRQGSSSSIGTKLNSKISSIYSDYRTDYCERSPRSNQKQSQPPKTAPKPKQAPKPAPKPRKHFQVPDSSCSSPRGNLSPRKNGGYVPALVTKETIQATNMCKYSPRKQIDKWKMPVSESQTTKKSGTLSSSKINKIREQLTQSDIKLSPRPRPLSADRGRTFIEMKAREEEKKRKEAEEKKNKMNNSVLALIADRKKYFNNGTSYKSFEDHSLRHSVDNSKKDYCHKRDESQRQSKHNSNTIKDNSLCESFKNSKKTYSKQSNGTRDPSKSSNDIGMEDNSLRDSVDNSKRVSSQKREDLPKYLQSDLKSSEILKVKSTGTNPHEPRTILSPRISSPRVSGLRSDRSEPIVSPRGVPLRAVHNEISDKRFKDIPSPRQSRSQYRSHGDSIREELRSRHNVVDIKGWREFKSEYGNYRRVSRVEFSSDSESEKPEKSNLRKSGKTSKSNDSKSSLSLSGDQSLMKKISSFQNRIIEIDLDNSKHNSPNQSRSFLSESSSPYSPRYRSSSHDGRISYLKNKLETSFESANTKPSSSRNSSSQRADNSKSDLDYLDSTYIKPVRDNSASRRNRLYTSTDYLTSNQKEGIDSSERQKRIDIKGINRRLNSVNVSHYYYIFL</sequence>
<feature type="compositionally biased region" description="Polar residues" evidence="2">
    <location>
        <begin position="386"/>
        <end position="395"/>
    </location>
</feature>
<feature type="compositionally biased region" description="Basic and acidic residues" evidence="2">
    <location>
        <begin position="51"/>
        <end position="64"/>
    </location>
</feature>
<feature type="compositionally biased region" description="Basic and acidic residues" evidence="2">
    <location>
        <begin position="83"/>
        <end position="96"/>
    </location>
</feature>
<dbReference type="STRING" id="225164.V4A9X5"/>
<feature type="compositionally biased region" description="Basic and acidic residues" evidence="2">
    <location>
        <begin position="911"/>
        <end position="924"/>
    </location>
</feature>
<feature type="region of interest" description="Disordered" evidence="2">
    <location>
        <begin position="774"/>
        <end position="941"/>
    </location>
</feature>
<dbReference type="OrthoDB" id="10338130at2759"/>
<feature type="compositionally biased region" description="Low complexity" evidence="2">
    <location>
        <begin position="669"/>
        <end position="682"/>
    </location>
</feature>
<dbReference type="RefSeq" id="XP_009048505.1">
    <property type="nucleotide sequence ID" value="XM_009050257.1"/>
</dbReference>
<feature type="region of interest" description="Disordered" evidence="2">
    <location>
        <begin position="338"/>
        <end position="436"/>
    </location>
</feature>
<dbReference type="KEGG" id="lgi:LOTGIDRAFT_173072"/>
<name>V4A9X5_LOTGI</name>
<feature type="compositionally biased region" description="Polar residues" evidence="2">
    <location>
        <begin position="532"/>
        <end position="571"/>
    </location>
</feature>
<feature type="region of interest" description="Disordered" evidence="2">
    <location>
        <begin position="972"/>
        <end position="1009"/>
    </location>
</feature>
<feature type="region of interest" description="Disordered" evidence="2">
    <location>
        <begin position="449"/>
        <end position="635"/>
    </location>
</feature>
<feature type="compositionally biased region" description="Basic and acidic residues" evidence="2">
    <location>
        <begin position="123"/>
        <end position="135"/>
    </location>
</feature>
<evidence type="ECO:0000313" key="3">
    <source>
        <dbReference type="EMBL" id="ESP00799.1"/>
    </source>
</evidence>
<accession>V4A9X5</accession>
<gene>
    <name evidence="3" type="ORF">LOTGIDRAFT_173072</name>
</gene>
<feature type="compositionally biased region" description="Low complexity" evidence="2">
    <location>
        <begin position="510"/>
        <end position="519"/>
    </location>
</feature>
<dbReference type="OMA" id="KAQPSHK"/>
<dbReference type="Proteomes" id="UP000030746">
    <property type="component" value="Unassembled WGS sequence"/>
</dbReference>
<feature type="compositionally biased region" description="Low complexity" evidence="2">
    <location>
        <begin position="994"/>
        <end position="1009"/>
    </location>
</feature>
<feature type="compositionally biased region" description="Pro residues" evidence="2">
    <location>
        <begin position="594"/>
        <end position="606"/>
    </location>
</feature>
<protein>
    <submittedName>
        <fullName evidence="3">Uncharacterized protein</fullName>
    </submittedName>
</protein>
<feature type="compositionally biased region" description="Basic and acidic residues" evidence="2">
    <location>
        <begin position="409"/>
        <end position="421"/>
    </location>
</feature>
<feature type="compositionally biased region" description="Basic and acidic residues" evidence="2">
    <location>
        <begin position="520"/>
        <end position="530"/>
    </location>
</feature>
<feature type="compositionally biased region" description="Low complexity" evidence="2">
    <location>
        <begin position="1076"/>
        <end position="1092"/>
    </location>
</feature>
<feature type="compositionally biased region" description="Polar residues" evidence="2">
    <location>
        <begin position="809"/>
        <end position="824"/>
    </location>
</feature>
<dbReference type="AlphaFoldDB" id="V4A9X5"/>
<proteinExistence type="predicted"/>
<feature type="region of interest" description="Disordered" evidence="2">
    <location>
        <begin position="663"/>
        <end position="684"/>
    </location>
</feature>
<evidence type="ECO:0000313" key="4">
    <source>
        <dbReference type="Proteomes" id="UP000030746"/>
    </source>
</evidence>
<feature type="compositionally biased region" description="Low complexity" evidence="2">
    <location>
        <begin position="489"/>
        <end position="498"/>
    </location>
</feature>
<feature type="compositionally biased region" description="Basic and acidic residues" evidence="2">
    <location>
        <begin position="774"/>
        <end position="783"/>
    </location>
</feature>
<dbReference type="EMBL" id="KB200665">
    <property type="protein sequence ID" value="ESP00799.1"/>
    <property type="molecule type" value="Genomic_DNA"/>
</dbReference>
<feature type="compositionally biased region" description="Low complexity" evidence="2">
    <location>
        <begin position="925"/>
        <end position="934"/>
    </location>
</feature>
<organism evidence="3 4">
    <name type="scientific">Lottia gigantea</name>
    <name type="common">Giant owl limpet</name>
    <dbReference type="NCBI Taxonomy" id="225164"/>
    <lineage>
        <taxon>Eukaryota</taxon>
        <taxon>Metazoa</taxon>
        <taxon>Spiralia</taxon>
        <taxon>Lophotrochozoa</taxon>
        <taxon>Mollusca</taxon>
        <taxon>Gastropoda</taxon>
        <taxon>Patellogastropoda</taxon>
        <taxon>Lottioidea</taxon>
        <taxon>Lottiidae</taxon>
        <taxon>Lottia</taxon>
    </lineage>
</organism>
<evidence type="ECO:0000256" key="2">
    <source>
        <dbReference type="SAM" id="MobiDB-lite"/>
    </source>
</evidence>
<dbReference type="HOGENOM" id="CLU_274558_0_0_1"/>
<feature type="compositionally biased region" description="Basic and acidic residues" evidence="2">
    <location>
        <begin position="830"/>
        <end position="851"/>
    </location>
</feature>
<feature type="compositionally biased region" description="Basic and acidic residues" evidence="2">
    <location>
        <begin position="574"/>
        <end position="583"/>
    </location>
</feature>
<feature type="compositionally biased region" description="Acidic residues" evidence="2">
    <location>
        <begin position="105"/>
        <end position="122"/>
    </location>
</feature>
<keyword evidence="4" id="KW-1185">Reference proteome</keyword>
<feature type="region of interest" description="Disordered" evidence="2">
    <location>
        <begin position="1029"/>
        <end position="1062"/>
    </location>
</feature>
<reference evidence="3 4" key="1">
    <citation type="journal article" date="2013" name="Nature">
        <title>Insights into bilaterian evolution from three spiralian genomes.</title>
        <authorList>
            <person name="Simakov O."/>
            <person name="Marletaz F."/>
            <person name="Cho S.J."/>
            <person name="Edsinger-Gonzales E."/>
            <person name="Havlak P."/>
            <person name="Hellsten U."/>
            <person name="Kuo D.H."/>
            <person name="Larsson T."/>
            <person name="Lv J."/>
            <person name="Arendt D."/>
            <person name="Savage R."/>
            <person name="Osoegawa K."/>
            <person name="de Jong P."/>
            <person name="Grimwood J."/>
            <person name="Chapman J.A."/>
            <person name="Shapiro H."/>
            <person name="Aerts A."/>
            <person name="Otillar R.P."/>
            <person name="Terry A.Y."/>
            <person name="Boore J.L."/>
            <person name="Grigoriev I.V."/>
            <person name="Lindberg D.R."/>
            <person name="Seaver E.C."/>
            <person name="Weisblat D.A."/>
            <person name="Putnam N.H."/>
            <person name="Rokhsar D.S."/>
        </authorList>
    </citation>
    <scope>NUCLEOTIDE SEQUENCE [LARGE SCALE GENOMIC DNA]</scope>
</reference>
<keyword evidence="1" id="KW-0175">Coiled coil</keyword>
<feature type="compositionally biased region" description="Acidic residues" evidence="2">
    <location>
        <begin position="65"/>
        <end position="74"/>
    </location>
</feature>
<feature type="compositionally biased region" description="Low complexity" evidence="2">
    <location>
        <begin position="1039"/>
        <end position="1055"/>
    </location>
</feature>
<dbReference type="GeneID" id="20242280"/>
<feature type="compositionally biased region" description="Polar residues" evidence="2">
    <location>
        <begin position="453"/>
        <end position="480"/>
    </location>
</feature>
<feature type="compositionally biased region" description="Basic and acidic residues" evidence="2">
    <location>
        <begin position="499"/>
        <end position="509"/>
    </location>
</feature>
<dbReference type="CTD" id="20242280"/>
<feature type="region of interest" description="Disordered" evidence="2">
    <location>
        <begin position="1074"/>
        <end position="1097"/>
    </location>
</feature>
<evidence type="ECO:0000256" key="1">
    <source>
        <dbReference type="SAM" id="Coils"/>
    </source>
</evidence>